<gene>
    <name evidence="1" type="ORF">OYC64_002166</name>
</gene>
<reference evidence="1 2" key="2">
    <citation type="journal article" date="2024" name="G3 (Bethesda)">
        <title>The genome of the cryopelagic Antarctic bald notothen, Trematomus borchgrevinki.</title>
        <authorList>
            <person name="Rayamajhi N."/>
            <person name="Rivera-Colon A.G."/>
            <person name="Minhas B.F."/>
            <person name="Cheng C.C."/>
            <person name="Catchen J.M."/>
        </authorList>
    </citation>
    <scope>NUCLEOTIDE SEQUENCE [LARGE SCALE GENOMIC DNA]</scope>
    <source>
        <strain evidence="1">AGRC-2024</strain>
    </source>
</reference>
<name>A0ABD2H715_PAGBO</name>
<accession>A0ABD2H715</accession>
<dbReference type="AlphaFoldDB" id="A0ABD2H715"/>
<keyword evidence="2" id="KW-1185">Reference proteome</keyword>
<evidence type="ECO:0000313" key="1">
    <source>
        <dbReference type="EMBL" id="KAL3062304.1"/>
    </source>
</evidence>
<comment type="caution">
    <text evidence="1">The sequence shown here is derived from an EMBL/GenBank/DDBJ whole genome shotgun (WGS) entry which is preliminary data.</text>
</comment>
<dbReference type="EMBL" id="JBIYXZ010002071">
    <property type="protein sequence ID" value="KAL3062304.1"/>
    <property type="molecule type" value="Genomic_DNA"/>
</dbReference>
<sequence>MDLWVCCVRPCTVYRTHGHTDDGEVCYRYEKLRLGLIIGEWVLNVSGAGDVLHVAGRWADSPPATPPLLSAAPVRDGAPDIAHGTLALSLRVLAGSNVELQEEVAWQESRSETTLESKNENKMCLLHT</sequence>
<dbReference type="Proteomes" id="UP001619887">
    <property type="component" value="Unassembled WGS sequence"/>
</dbReference>
<protein>
    <submittedName>
        <fullName evidence="1">Uncharacterized protein</fullName>
    </submittedName>
</protein>
<proteinExistence type="predicted"/>
<evidence type="ECO:0000313" key="2">
    <source>
        <dbReference type="Proteomes" id="UP001619887"/>
    </source>
</evidence>
<organism evidence="1 2">
    <name type="scientific">Pagothenia borchgrevinki</name>
    <name type="common">Bald rockcod</name>
    <name type="synonym">Trematomus borchgrevinki</name>
    <dbReference type="NCBI Taxonomy" id="8213"/>
    <lineage>
        <taxon>Eukaryota</taxon>
        <taxon>Metazoa</taxon>
        <taxon>Chordata</taxon>
        <taxon>Craniata</taxon>
        <taxon>Vertebrata</taxon>
        <taxon>Euteleostomi</taxon>
        <taxon>Actinopterygii</taxon>
        <taxon>Neopterygii</taxon>
        <taxon>Teleostei</taxon>
        <taxon>Neoteleostei</taxon>
        <taxon>Acanthomorphata</taxon>
        <taxon>Eupercaria</taxon>
        <taxon>Perciformes</taxon>
        <taxon>Notothenioidei</taxon>
        <taxon>Nototheniidae</taxon>
        <taxon>Pagothenia</taxon>
    </lineage>
</organism>
<reference evidence="1 2" key="1">
    <citation type="journal article" date="2022" name="G3 (Bethesda)">
        <title>Evaluating Illumina-, Nanopore-, and PacBio-based genome assembly strategies with the bald notothen, Trematomus borchgrevinki.</title>
        <authorList>
            <person name="Rayamajhi N."/>
            <person name="Cheng C.C."/>
            <person name="Catchen J.M."/>
        </authorList>
    </citation>
    <scope>NUCLEOTIDE SEQUENCE [LARGE SCALE GENOMIC DNA]</scope>
    <source>
        <strain evidence="1">AGRC-2024</strain>
    </source>
</reference>